<evidence type="ECO:0000256" key="2">
    <source>
        <dbReference type="ARBA" id="ARBA00022475"/>
    </source>
</evidence>
<dbReference type="GO" id="GO:0007165">
    <property type="term" value="P:signal transduction"/>
    <property type="evidence" value="ECO:0007669"/>
    <property type="project" value="UniProtKB-KW"/>
</dbReference>
<evidence type="ECO:0000256" key="3">
    <source>
        <dbReference type="ARBA" id="ARBA00022692"/>
    </source>
</evidence>
<evidence type="ECO:0000313" key="13">
    <source>
        <dbReference type="Proteomes" id="UP000279029"/>
    </source>
</evidence>
<feature type="transmembrane region" description="Helical" evidence="9">
    <location>
        <begin position="12"/>
        <end position="30"/>
    </location>
</feature>
<feature type="domain" description="HAMP" evidence="11">
    <location>
        <begin position="229"/>
        <end position="285"/>
    </location>
</feature>
<feature type="transmembrane region" description="Helical" evidence="9">
    <location>
        <begin position="208"/>
        <end position="231"/>
    </location>
</feature>
<dbReference type="Gene3D" id="3.30.450.20">
    <property type="entry name" value="PAS domain"/>
    <property type="match status" value="1"/>
</dbReference>
<evidence type="ECO:0000256" key="9">
    <source>
        <dbReference type="SAM" id="Phobius"/>
    </source>
</evidence>
<evidence type="ECO:0000256" key="8">
    <source>
        <dbReference type="PROSITE-ProRule" id="PRU00284"/>
    </source>
</evidence>
<comment type="subcellular location">
    <subcellularLocation>
        <location evidence="1">Cell membrane</location>
        <topology evidence="1">Multi-pass membrane protein</topology>
    </subcellularLocation>
</comment>
<evidence type="ECO:0000259" key="11">
    <source>
        <dbReference type="PROSITE" id="PS50885"/>
    </source>
</evidence>
<dbReference type="InterPro" id="IPR004089">
    <property type="entry name" value="MCPsignal_dom"/>
</dbReference>
<dbReference type="InterPro" id="IPR003660">
    <property type="entry name" value="HAMP_dom"/>
</dbReference>
<dbReference type="PROSITE" id="PS50111">
    <property type="entry name" value="CHEMOTAXIS_TRANSDUC_2"/>
    <property type="match status" value="1"/>
</dbReference>
<keyword evidence="6 8" id="KW-0807">Transducer</keyword>
<dbReference type="KEGG" id="cbar:PATL70BA_2053"/>
<gene>
    <name evidence="12" type="ORF">PATL70BA_2053</name>
</gene>
<dbReference type="PROSITE" id="PS50885">
    <property type="entry name" value="HAMP"/>
    <property type="match status" value="1"/>
</dbReference>
<dbReference type="GO" id="GO:0005886">
    <property type="term" value="C:plasma membrane"/>
    <property type="evidence" value="ECO:0007669"/>
    <property type="project" value="UniProtKB-SubCell"/>
</dbReference>
<dbReference type="RefSeq" id="WP_172596193.1">
    <property type="nucleotide sequence ID" value="NZ_LR130778.1"/>
</dbReference>
<dbReference type="Proteomes" id="UP000279029">
    <property type="component" value="Chromosome"/>
</dbReference>
<feature type="domain" description="Methyl-accepting transducer" evidence="10">
    <location>
        <begin position="304"/>
        <end position="561"/>
    </location>
</feature>
<evidence type="ECO:0000259" key="10">
    <source>
        <dbReference type="PROSITE" id="PS50111"/>
    </source>
</evidence>
<evidence type="ECO:0000256" key="5">
    <source>
        <dbReference type="ARBA" id="ARBA00023136"/>
    </source>
</evidence>
<dbReference type="PANTHER" id="PTHR32089:SF112">
    <property type="entry name" value="LYSOZYME-LIKE PROTEIN-RELATED"/>
    <property type="match status" value="1"/>
</dbReference>
<evidence type="ECO:0000256" key="4">
    <source>
        <dbReference type="ARBA" id="ARBA00022989"/>
    </source>
</evidence>
<keyword evidence="4 9" id="KW-1133">Transmembrane helix</keyword>
<name>A0A3P7RZ30_9FIRM</name>
<sequence>MKFLVKQALVTNLLILLTILILSISSYVIIKESSEDSINELETYMYDNYDLNLKYQVEIIVSELQGVVNQVEAGTITPEQGKTIAADIVREAKYGEVGYFWADDLEGNNIVLLGNPDVEGSNRLDLQDVNGLYIIQGLIANAKDGGGFLDYYFPKPDETEASRKRGYSQLFEPYGWVIGSGNYVDDIEATILEKKANQETLLRNSMTLIIIVAVVLLVIGAFVATLFSITITKPIAAMTDQLKLIANLNISPSQKLKQLEKRKDEIGTMANSVNHLNEAFRSIITQILDFSKTLKHHANQMSVISAQTTESATNVVTAVDEFANGAQDQAHEASESVDSLESLNELIAMSNELANDVLAFSTKVSEQQVLGNGSVSELVTEFDTTLVAIQKLNENIENLSTHSSSINDIVTTIEGIAGQTNLLALNASIEAARAGEAGKGFAVVASEIRNLAEQTTKSTKEINQIINLVTEAVNRSKGNMSKSNDSIQIAHTKMLNVKATMEDSSRLIEESTDKMGQVQASYGAINQAKETALHAIQSISAVTEENAATAEEINATMETQKQTIGDLDLISKEVNDNVEVLNEVVSRFVIE</sequence>
<protein>
    <recommendedName>
        <fullName evidence="14">Methyl-accepting chemotaxis protein</fullName>
    </recommendedName>
</protein>
<keyword evidence="13" id="KW-1185">Reference proteome</keyword>
<organism evidence="12 13">
    <name type="scientific">Petrocella atlantisensis</name>
    <dbReference type="NCBI Taxonomy" id="2173034"/>
    <lineage>
        <taxon>Bacteria</taxon>
        <taxon>Bacillati</taxon>
        <taxon>Bacillota</taxon>
        <taxon>Clostridia</taxon>
        <taxon>Lachnospirales</taxon>
        <taxon>Vallitaleaceae</taxon>
        <taxon>Petrocella</taxon>
    </lineage>
</organism>
<evidence type="ECO:0000256" key="7">
    <source>
        <dbReference type="ARBA" id="ARBA00029447"/>
    </source>
</evidence>
<evidence type="ECO:0000256" key="6">
    <source>
        <dbReference type="ARBA" id="ARBA00023224"/>
    </source>
</evidence>
<dbReference type="Gene3D" id="1.10.287.950">
    <property type="entry name" value="Methyl-accepting chemotaxis protein"/>
    <property type="match status" value="1"/>
</dbReference>
<keyword evidence="5 9" id="KW-0472">Membrane</keyword>
<keyword evidence="3 9" id="KW-0812">Transmembrane</keyword>
<dbReference type="InterPro" id="IPR033480">
    <property type="entry name" value="sCache_2"/>
</dbReference>
<dbReference type="AlphaFoldDB" id="A0A3P7RZ30"/>
<dbReference type="SUPFAM" id="SSF58104">
    <property type="entry name" value="Methyl-accepting chemotaxis protein (MCP) signaling domain"/>
    <property type="match status" value="1"/>
</dbReference>
<dbReference type="CDD" id="cd06225">
    <property type="entry name" value="HAMP"/>
    <property type="match status" value="1"/>
</dbReference>
<evidence type="ECO:0008006" key="14">
    <source>
        <dbReference type="Google" id="ProtNLM"/>
    </source>
</evidence>
<keyword evidence="2" id="KW-1003">Cell membrane</keyword>
<dbReference type="PANTHER" id="PTHR32089">
    <property type="entry name" value="METHYL-ACCEPTING CHEMOTAXIS PROTEIN MCPB"/>
    <property type="match status" value="1"/>
</dbReference>
<dbReference type="SMART" id="SM01049">
    <property type="entry name" value="Cache_2"/>
    <property type="match status" value="1"/>
</dbReference>
<reference evidence="12 13" key="1">
    <citation type="submission" date="2018-09" db="EMBL/GenBank/DDBJ databases">
        <authorList>
            <person name="Postec A."/>
        </authorList>
    </citation>
    <scope>NUCLEOTIDE SEQUENCE [LARGE SCALE GENOMIC DNA]</scope>
    <source>
        <strain evidence="12">70B-A</strain>
    </source>
</reference>
<comment type="similarity">
    <text evidence="7">Belongs to the methyl-accepting chemotaxis (MCP) protein family.</text>
</comment>
<dbReference type="Gene3D" id="1.10.8.500">
    <property type="entry name" value="HAMP domain in histidine kinase"/>
    <property type="match status" value="1"/>
</dbReference>
<evidence type="ECO:0000313" key="12">
    <source>
        <dbReference type="EMBL" id="VDN47936.1"/>
    </source>
</evidence>
<evidence type="ECO:0000256" key="1">
    <source>
        <dbReference type="ARBA" id="ARBA00004651"/>
    </source>
</evidence>
<dbReference type="EMBL" id="LR130778">
    <property type="protein sequence ID" value="VDN47936.1"/>
    <property type="molecule type" value="Genomic_DNA"/>
</dbReference>
<proteinExistence type="inferred from homology"/>
<dbReference type="SMART" id="SM00283">
    <property type="entry name" value="MA"/>
    <property type="match status" value="1"/>
</dbReference>
<dbReference type="Pfam" id="PF17200">
    <property type="entry name" value="sCache_2"/>
    <property type="match status" value="1"/>
</dbReference>
<accession>A0A3P7RZ30</accession>
<dbReference type="Pfam" id="PF00015">
    <property type="entry name" value="MCPsignal"/>
    <property type="match status" value="1"/>
</dbReference>